<proteinExistence type="predicted"/>
<feature type="compositionally biased region" description="Polar residues" evidence="1">
    <location>
        <begin position="84"/>
        <end position="95"/>
    </location>
</feature>
<dbReference type="AlphaFoldDB" id="A0A915CRW6"/>
<organism evidence="3 4">
    <name type="scientific">Ditylenchus dipsaci</name>
    <dbReference type="NCBI Taxonomy" id="166011"/>
    <lineage>
        <taxon>Eukaryota</taxon>
        <taxon>Metazoa</taxon>
        <taxon>Ecdysozoa</taxon>
        <taxon>Nematoda</taxon>
        <taxon>Chromadorea</taxon>
        <taxon>Rhabditida</taxon>
        <taxon>Tylenchina</taxon>
        <taxon>Tylenchomorpha</taxon>
        <taxon>Sphaerularioidea</taxon>
        <taxon>Anguinidae</taxon>
        <taxon>Anguininae</taxon>
        <taxon>Ditylenchus</taxon>
    </lineage>
</organism>
<evidence type="ECO:0000256" key="1">
    <source>
        <dbReference type="SAM" id="MobiDB-lite"/>
    </source>
</evidence>
<name>A0A915CRW6_9BILA</name>
<evidence type="ECO:0000313" key="3">
    <source>
        <dbReference type="Proteomes" id="UP000887574"/>
    </source>
</evidence>
<dbReference type="Proteomes" id="UP000887574">
    <property type="component" value="Unplaced"/>
</dbReference>
<feature type="chain" id="PRO_5038011728" evidence="2">
    <location>
        <begin position="25"/>
        <end position="176"/>
    </location>
</feature>
<feature type="signal peptide" evidence="2">
    <location>
        <begin position="1"/>
        <end position="24"/>
    </location>
</feature>
<dbReference type="WBParaSite" id="jg11487">
    <property type="protein sequence ID" value="jg11487"/>
    <property type="gene ID" value="jg11487"/>
</dbReference>
<evidence type="ECO:0000313" key="4">
    <source>
        <dbReference type="WBParaSite" id="jg11487"/>
    </source>
</evidence>
<accession>A0A915CRW6</accession>
<feature type="region of interest" description="Disordered" evidence="1">
    <location>
        <begin position="70"/>
        <end position="131"/>
    </location>
</feature>
<reference evidence="4" key="1">
    <citation type="submission" date="2022-11" db="UniProtKB">
        <authorList>
            <consortium name="WormBaseParasite"/>
        </authorList>
    </citation>
    <scope>IDENTIFICATION</scope>
</reference>
<feature type="compositionally biased region" description="Basic and acidic residues" evidence="1">
    <location>
        <begin position="72"/>
        <end position="83"/>
    </location>
</feature>
<keyword evidence="3" id="KW-1185">Reference proteome</keyword>
<protein>
    <submittedName>
        <fullName evidence="4">Secreted protein</fullName>
    </submittedName>
</protein>
<keyword evidence="2" id="KW-0732">Signal</keyword>
<evidence type="ECO:0000256" key="2">
    <source>
        <dbReference type="SAM" id="SignalP"/>
    </source>
</evidence>
<sequence length="176" mass="19353">MNLLASLLFGCLLSATFILQLVHSQQYSQAADSGLHYETGKNHLRGIRRIPYPRYFGRDDNFDTLVASSNELEGRRSEHKTDTPQHVASPSSRQLTGDAGVDDDDQQEEPRNRLAPVAVKPPVSGPAATQRSAAVLAVDKPLEFHAQTNRGAKRLGVEDVVEPQIPGSVQKWRGED</sequence>